<keyword evidence="1" id="KW-0805">Transcription regulation</keyword>
<dbReference type="PROSITE" id="PS00041">
    <property type="entry name" value="HTH_ARAC_FAMILY_1"/>
    <property type="match status" value="1"/>
</dbReference>
<organism evidence="5 6">
    <name type="scientific">Dyella choica</name>
    <dbReference type="NCBI Taxonomy" id="1927959"/>
    <lineage>
        <taxon>Bacteria</taxon>
        <taxon>Pseudomonadati</taxon>
        <taxon>Pseudomonadota</taxon>
        <taxon>Gammaproteobacteria</taxon>
        <taxon>Lysobacterales</taxon>
        <taxon>Rhodanobacteraceae</taxon>
        <taxon>Dyella</taxon>
    </lineage>
</organism>
<dbReference type="AlphaFoldDB" id="A0A432M6C0"/>
<protein>
    <submittedName>
        <fullName evidence="5">AraC family transcriptional regulator</fullName>
    </submittedName>
</protein>
<dbReference type="RefSeq" id="WP_126685145.1">
    <property type="nucleotide sequence ID" value="NZ_RYYV01000008.1"/>
</dbReference>
<name>A0A432M6C0_9GAMM</name>
<dbReference type="GO" id="GO:0043565">
    <property type="term" value="F:sequence-specific DNA binding"/>
    <property type="evidence" value="ECO:0007669"/>
    <property type="project" value="InterPro"/>
</dbReference>
<dbReference type="Gene3D" id="1.10.10.60">
    <property type="entry name" value="Homeodomain-like"/>
    <property type="match status" value="1"/>
</dbReference>
<evidence type="ECO:0000256" key="1">
    <source>
        <dbReference type="ARBA" id="ARBA00023015"/>
    </source>
</evidence>
<dbReference type="EMBL" id="RYYV01000008">
    <property type="protein sequence ID" value="RUL74949.1"/>
    <property type="molecule type" value="Genomic_DNA"/>
</dbReference>
<dbReference type="InterPro" id="IPR020449">
    <property type="entry name" value="Tscrpt_reg_AraC-type_HTH"/>
</dbReference>
<dbReference type="PANTHER" id="PTHR46796">
    <property type="entry name" value="HTH-TYPE TRANSCRIPTIONAL ACTIVATOR RHAS-RELATED"/>
    <property type="match status" value="1"/>
</dbReference>
<evidence type="ECO:0000313" key="5">
    <source>
        <dbReference type="EMBL" id="RUL74949.1"/>
    </source>
</evidence>
<dbReference type="InterPro" id="IPR050204">
    <property type="entry name" value="AraC_XylS_family_regulators"/>
</dbReference>
<keyword evidence="2" id="KW-0238">DNA-binding</keyword>
<accession>A0A432M6C0</accession>
<dbReference type="SMART" id="SM00342">
    <property type="entry name" value="HTH_ARAC"/>
    <property type="match status" value="1"/>
</dbReference>
<comment type="caution">
    <text evidence="5">The sequence shown here is derived from an EMBL/GenBank/DDBJ whole genome shotgun (WGS) entry which is preliminary data.</text>
</comment>
<dbReference type="PRINTS" id="PR00032">
    <property type="entry name" value="HTHARAC"/>
</dbReference>
<dbReference type="GO" id="GO:0003700">
    <property type="term" value="F:DNA-binding transcription factor activity"/>
    <property type="evidence" value="ECO:0007669"/>
    <property type="project" value="InterPro"/>
</dbReference>
<evidence type="ECO:0000256" key="3">
    <source>
        <dbReference type="ARBA" id="ARBA00023163"/>
    </source>
</evidence>
<keyword evidence="3" id="KW-0804">Transcription</keyword>
<evidence type="ECO:0000313" key="6">
    <source>
        <dbReference type="Proteomes" id="UP000274358"/>
    </source>
</evidence>
<dbReference type="InterPro" id="IPR018060">
    <property type="entry name" value="HTH_AraC"/>
</dbReference>
<proteinExistence type="predicted"/>
<dbReference type="InterPro" id="IPR018062">
    <property type="entry name" value="HTH_AraC-typ_CS"/>
</dbReference>
<dbReference type="PROSITE" id="PS01124">
    <property type="entry name" value="HTH_ARAC_FAMILY_2"/>
    <property type="match status" value="1"/>
</dbReference>
<dbReference type="SUPFAM" id="SSF46689">
    <property type="entry name" value="Homeodomain-like"/>
    <property type="match status" value="2"/>
</dbReference>
<dbReference type="OrthoDB" id="9812985at2"/>
<dbReference type="Pfam" id="PF12833">
    <property type="entry name" value="HTH_18"/>
    <property type="match status" value="1"/>
</dbReference>
<dbReference type="Proteomes" id="UP000274358">
    <property type="component" value="Unassembled WGS sequence"/>
</dbReference>
<gene>
    <name evidence="5" type="ORF">EKH80_12785</name>
</gene>
<keyword evidence="6" id="KW-1185">Reference proteome</keyword>
<evidence type="ECO:0000256" key="2">
    <source>
        <dbReference type="ARBA" id="ARBA00023125"/>
    </source>
</evidence>
<sequence length="278" mass="30691">MSDLTVKTLLSTPSLTLRNVRCTGICRHRSAEECVSATQLNFPYRGLYLRHLGNDRAVADANHVMFFNAQEGYQVSHPVEGGDDCLSLDLDQGLLGELAPKALLQTSADIAFRAQSQRIDARSQALVALLHHGLEHGTIEPLEAEALALTLVSRSLGPRTARPLTATPARRRLADRVKILLAGDLSRRWALAEIGKEIGSSPAYLTQVFRQVEGMPLYRYQLQLRLARALDLIKRYDDLSALAAELGFSSHSHFTSAFRQAFGRSPSDFRRVTTAKAN</sequence>
<feature type="domain" description="HTH araC/xylS-type" evidence="4">
    <location>
        <begin position="175"/>
        <end position="272"/>
    </location>
</feature>
<dbReference type="InterPro" id="IPR009057">
    <property type="entry name" value="Homeodomain-like_sf"/>
</dbReference>
<reference evidence="5 6" key="1">
    <citation type="submission" date="2018-12" db="EMBL/GenBank/DDBJ databases">
        <title>Dyella dinghuensis sp. nov. DHOA06 and Dyella choica sp. nov. 4M-K27, isolated from forest soil.</title>
        <authorList>
            <person name="Qiu L.-H."/>
            <person name="Gao Z.-H."/>
        </authorList>
    </citation>
    <scope>NUCLEOTIDE SEQUENCE [LARGE SCALE GENOMIC DNA]</scope>
    <source>
        <strain evidence="5 6">4M-K27</strain>
    </source>
</reference>
<evidence type="ECO:0000259" key="4">
    <source>
        <dbReference type="PROSITE" id="PS01124"/>
    </source>
</evidence>